<feature type="compositionally biased region" description="Acidic residues" evidence="9">
    <location>
        <begin position="204"/>
        <end position="219"/>
    </location>
</feature>
<sequence>MLRYASLQLVAGFISNIRSQGQVSCMIWLLHTDLHEARSAAVLEYVSSIVASLEPMVQTTEGKRGSENLFCLGRNSQKGRFHVRLKRRNGRVKLFNEEFHMDQDGISFTAPSSENVVVSQTRLPKLQFNLLLSEKERDDRARVVLPFEHQGSDEPIHIYNGRRSFADSNLTESSNKDFDALSIKMEGENDESKGEIHYFRDSDDERPDSDEDPDDDLDI</sequence>
<protein>
    <recommendedName>
        <fullName evidence="5">Elongator complex protein 5</fullName>
    </recommendedName>
</protein>
<evidence type="ECO:0000256" key="5">
    <source>
        <dbReference type="ARBA" id="ARBA00020264"/>
    </source>
</evidence>
<proteinExistence type="inferred from homology"/>
<keyword evidence="11" id="KW-1185">Reference proteome</keyword>
<keyword evidence="8" id="KW-0539">Nucleus</keyword>
<reference evidence="10 11" key="1">
    <citation type="journal article" date="2022" name="Nat. Plants">
        <title>Genomes of leafy and leafless Platanthera orchids illuminate the evolution of mycoheterotrophy.</title>
        <authorList>
            <person name="Li M.H."/>
            <person name="Liu K.W."/>
            <person name="Li Z."/>
            <person name="Lu H.C."/>
            <person name="Ye Q.L."/>
            <person name="Zhang D."/>
            <person name="Wang J.Y."/>
            <person name="Li Y.F."/>
            <person name="Zhong Z.M."/>
            <person name="Liu X."/>
            <person name="Yu X."/>
            <person name="Liu D.K."/>
            <person name="Tu X.D."/>
            <person name="Liu B."/>
            <person name="Hao Y."/>
            <person name="Liao X.Y."/>
            <person name="Jiang Y.T."/>
            <person name="Sun W.H."/>
            <person name="Chen J."/>
            <person name="Chen Y.Q."/>
            <person name="Ai Y."/>
            <person name="Zhai J.W."/>
            <person name="Wu S.S."/>
            <person name="Zhou Z."/>
            <person name="Hsiao Y.Y."/>
            <person name="Wu W.L."/>
            <person name="Chen Y.Y."/>
            <person name="Lin Y.F."/>
            <person name="Hsu J.L."/>
            <person name="Li C.Y."/>
            <person name="Wang Z.W."/>
            <person name="Zhao X."/>
            <person name="Zhong W.Y."/>
            <person name="Ma X.K."/>
            <person name="Ma L."/>
            <person name="Huang J."/>
            <person name="Chen G.Z."/>
            <person name="Huang M.Z."/>
            <person name="Huang L."/>
            <person name="Peng D.H."/>
            <person name="Luo Y.B."/>
            <person name="Zou S.Q."/>
            <person name="Chen S.P."/>
            <person name="Lan S."/>
            <person name="Tsai W.C."/>
            <person name="Van de Peer Y."/>
            <person name="Liu Z.J."/>
        </authorList>
    </citation>
    <scope>NUCLEOTIDE SEQUENCE [LARGE SCALE GENOMIC DNA]</scope>
    <source>
        <strain evidence="10">Lor288</strain>
    </source>
</reference>
<evidence type="ECO:0000256" key="3">
    <source>
        <dbReference type="ARBA" id="ARBA00005043"/>
    </source>
</evidence>
<gene>
    <name evidence="10" type="primary">ELP5</name>
    <name evidence="10" type="ORF">KSP40_PGU016307</name>
</gene>
<evidence type="ECO:0000313" key="10">
    <source>
        <dbReference type="EMBL" id="KAK8969215.1"/>
    </source>
</evidence>
<organism evidence="10 11">
    <name type="scientific">Platanthera guangdongensis</name>
    <dbReference type="NCBI Taxonomy" id="2320717"/>
    <lineage>
        <taxon>Eukaryota</taxon>
        <taxon>Viridiplantae</taxon>
        <taxon>Streptophyta</taxon>
        <taxon>Embryophyta</taxon>
        <taxon>Tracheophyta</taxon>
        <taxon>Spermatophyta</taxon>
        <taxon>Magnoliopsida</taxon>
        <taxon>Liliopsida</taxon>
        <taxon>Asparagales</taxon>
        <taxon>Orchidaceae</taxon>
        <taxon>Orchidoideae</taxon>
        <taxon>Orchideae</taxon>
        <taxon>Orchidinae</taxon>
        <taxon>Platanthera</taxon>
    </lineage>
</organism>
<dbReference type="PANTHER" id="PTHR15641">
    <property type="entry name" value="ELONGATOR COMPLEX PROTEIN 5"/>
    <property type="match status" value="1"/>
</dbReference>
<dbReference type="PANTHER" id="PTHR15641:SF1">
    <property type="entry name" value="ELONGATOR COMPLEX PROTEIN 5"/>
    <property type="match status" value="1"/>
</dbReference>
<dbReference type="InterPro" id="IPR019519">
    <property type="entry name" value="Elp5"/>
</dbReference>
<comment type="caution">
    <text evidence="10">The sequence shown here is derived from an EMBL/GenBank/DDBJ whole genome shotgun (WGS) entry which is preliminary data.</text>
</comment>
<keyword evidence="7" id="KW-0819">tRNA processing</keyword>
<comment type="subcellular location">
    <subcellularLocation>
        <location evidence="2">Cytoplasm</location>
    </subcellularLocation>
    <subcellularLocation>
        <location evidence="1">Nucleus</location>
    </subcellularLocation>
</comment>
<name>A0ABR2N0E5_9ASPA</name>
<evidence type="ECO:0000256" key="7">
    <source>
        <dbReference type="ARBA" id="ARBA00022694"/>
    </source>
</evidence>
<dbReference type="EMBL" id="JBBWWR010000003">
    <property type="protein sequence ID" value="KAK8969215.1"/>
    <property type="molecule type" value="Genomic_DNA"/>
</dbReference>
<feature type="compositionally biased region" description="Basic and acidic residues" evidence="9">
    <location>
        <begin position="184"/>
        <end position="203"/>
    </location>
</feature>
<evidence type="ECO:0000256" key="4">
    <source>
        <dbReference type="ARBA" id="ARBA00009567"/>
    </source>
</evidence>
<evidence type="ECO:0000256" key="9">
    <source>
        <dbReference type="SAM" id="MobiDB-lite"/>
    </source>
</evidence>
<keyword evidence="6" id="KW-0963">Cytoplasm</keyword>
<dbReference type="Proteomes" id="UP001412067">
    <property type="component" value="Unassembled WGS sequence"/>
</dbReference>
<evidence type="ECO:0000256" key="2">
    <source>
        <dbReference type="ARBA" id="ARBA00004496"/>
    </source>
</evidence>
<feature type="region of interest" description="Disordered" evidence="9">
    <location>
        <begin position="184"/>
        <end position="219"/>
    </location>
</feature>
<evidence type="ECO:0000256" key="1">
    <source>
        <dbReference type="ARBA" id="ARBA00004123"/>
    </source>
</evidence>
<dbReference type="Pfam" id="PF10483">
    <property type="entry name" value="Elong_Iki1"/>
    <property type="match status" value="1"/>
</dbReference>
<comment type="pathway">
    <text evidence="3">tRNA modification; 5-methoxycarbonylmethyl-2-thiouridine-tRNA biosynthesis.</text>
</comment>
<accession>A0ABR2N0E5</accession>
<evidence type="ECO:0000313" key="11">
    <source>
        <dbReference type="Proteomes" id="UP001412067"/>
    </source>
</evidence>
<evidence type="ECO:0000256" key="8">
    <source>
        <dbReference type="ARBA" id="ARBA00023242"/>
    </source>
</evidence>
<comment type="similarity">
    <text evidence="4">Belongs to the ELP5 family.</text>
</comment>
<evidence type="ECO:0000256" key="6">
    <source>
        <dbReference type="ARBA" id="ARBA00022490"/>
    </source>
</evidence>